<comment type="caution">
    <text evidence="2">The sequence shown here is derived from an EMBL/GenBank/DDBJ whole genome shotgun (WGS) entry which is preliminary data.</text>
</comment>
<dbReference type="EMBL" id="JACHGT010000006">
    <property type="protein sequence ID" value="MBB6035523.1"/>
    <property type="molecule type" value="Genomic_DNA"/>
</dbReference>
<evidence type="ECO:0000313" key="3">
    <source>
        <dbReference type="Proteomes" id="UP000548476"/>
    </source>
</evidence>
<gene>
    <name evidence="2" type="ORF">HNR73_003380</name>
</gene>
<proteinExistence type="predicted"/>
<organism evidence="2 3">
    <name type="scientific">Phytomonospora endophytica</name>
    <dbReference type="NCBI Taxonomy" id="714109"/>
    <lineage>
        <taxon>Bacteria</taxon>
        <taxon>Bacillati</taxon>
        <taxon>Actinomycetota</taxon>
        <taxon>Actinomycetes</taxon>
        <taxon>Micromonosporales</taxon>
        <taxon>Micromonosporaceae</taxon>
        <taxon>Phytomonospora</taxon>
    </lineage>
</organism>
<dbReference type="AlphaFoldDB" id="A0A841FKS6"/>
<dbReference type="Proteomes" id="UP000548476">
    <property type="component" value="Unassembled WGS sequence"/>
</dbReference>
<dbReference type="InterPro" id="IPR041629">
    <property type="entry name" value="SCP_3"/>
</dbReference>
<name>A0A841FKS6_9ACTN</name>
<sequence length="123" mass="12770">MTELADPQSVADALAAVDAGERPERTVLRAAVRSLLSALSAKAPGRAVEVRVPPYGAVQCGEGPRHTRGTPPNVIETDPVTWLRLASGRLSWEEAMAAALVSANGSRADLSALLPLFGQGTDA</sequence>
<evidence type="ECO:0000313" key="2">
    <source>
        <dbReference type="EMBL" id="MBB6035523.1"/>
    </source>
</evidence>
<accession>A0A841FKS6</accession>
<protein>
    <recommendedName>
        <fullName evidence="1">Bacterial SCP orthologue domain-containing protein</fullName>
    </recommendedName>
</protein>
<dbReference type="Pfam" id="PF17844">
    <property type="entry name" value="SCP_3"/>
    <property type="match status" value="1"/>
</dbReference>
<dbReference type="Gene3D" id="3.30.1050.40">
    <property type="match status" value="1"/>
</dbReference>
<keyword evidence="3" id="KW-1185">Reference proteome</keyword>
<feature type="domain" description="Bacterial SCP orthologue" evidence="1">
    <location>
        <begin position="24"/>
        <end position="116"/>
    </location>
</feature>
<dbReference type="RefSeq" id="WP_184788362.1">
    <property type="nucleotide sequence ID" value="NZ_BONT01000002.1"/>
</dbReference>
<evidence type="ECO:0000259" key="1">
    <source>
        <dbReference type="Pfam" id="PF17844"/>
    </source>
</evidence>
<reference evidence="2 3" key="1">
    <citation type="submission" date="2020-08" db="EMBL/GenBank/DDBJ databases">
        <title>Genomic Encyclopedia of Type Strains, Phase IV (KMG-IV): sequencing the most valuable type-strain genomes for metagenomic binning, comparative biology and taxonomic classification.</title>
        <authorList>
            <person name="Goeker M."/>
        </authorList>
    </citation>
    <scope>NUCLEOTIDE SEQUENCE [LARGE SCALE GENOMIC DNA]</scope>
    <source>
        <strain evidence="2 3">YIM 65646</strain>
    </source>
</reference>